<dbReference type="RefSeq" id="WP_094997422.1">
    <property type="nucleotide sequence ID" value="NZ_BMJL01000003.1"/>
</dbReference>
<dbReference type="Proteomes" id="UP000215244">
    <property type="component" value="Chromosome"/>
</dbReference>
<dbReference type="AlphaFoldDB" id="A0A223V5V4"/>
<dbReference type="OrthoDB" id="1122028at2"/>
<keyword evidence="2" id="KW-1185">Reference proteome</keyword>
<proteinExistence type="predicted"/>
<protein>
    <submittedName>
        <fullName evidence="1">Uncharacterized protein</fullName>
    </submittedName>
</protein>
<dbReference type="SMART" id="SM01034">
    <property type="entry name" value="BLUF"/>
    <property type="match status" value="1"/>
</dbReference>
<dbReference type="Gene3D" id="3.30.70.100">
    <property type="match status" value="1"/>
</dbReference>
<accession>A0A223V5V4</accession>
<reference evidence="1 2" key="1">
    <citation type="submission" date="2017-08" db="EMBL/GenBank/DDBJ databases">
        <title>The complete genome sequence of Maribacter sp. B1, isolated from deep-sea sediment.</title>
        <authorList>
            <person name="Wu Y.-H."/>
            <person name="Cheng H."/>
            <person name="Xu X.-W."/>
        </authorList>
    </citation>
    <scope>NUCLEOTIDE SEQUENCE [LARGE SCALE GENOMIC DNA]</scope>
    <source>
        <strain evidence="1 2">B1</strain>
    </source>
</reference>
<dbReference type="GO" id="GO:0071949">
    <property type="term" value="F:FAD binding"/>
    <property type="evidence" value="ECO:0007669"/>
    <property type="project" value="InterPro"/>
</dbReference>
<dbReference type="Pfam" id="PF04940">
    <property type="entry name" value="BLUF"/>
    <property type="match status" value="1"/>
</dbReference>
<dbReference type="KEGG" id="marb:CJ263_11575"/>
<organism evidence="1 2">
    <name type="scientific">Maribacter cobaltidurans</name>
    <dbReference type="NCBI Taxonomy" id="1178778"/>
    <lineage>
        <taxon>Bacteria</taxon>
        <taxon>Pseudomonadati</taxon>
        <taxon>Bacteroidota</taxon>
        <taxon>Flavobacteriia</taxon>
        <taxon>Flavobacteriales</taxon>
        <taxon>Flavobacteriaceae</taxon>
        <taxon>Maribacter</taxon>
    </lineage>
</organism>
<dbReference type="InterPro" id="IPR036046">
    <property type="entry name" value="Acylphosphatase-like_dom_sf"/>
</dbReference>
<evidence type="ECO:0000313" key="2">
    <source>
        <dbReference type="Proteomes" id="UP000215244"/>
    </source>
</evidence>
<dbReference type="PROSITE" id="PS50925">
    <property type="entry name" value="BLUF"/>
    <property type="match status" value="1"/>
</dbReference>
<dbReference type="SUPFAM" id="SSF54975">
    <property type="entry name" value="Acylphosphatase/BLUF domain-like"/>
    <property type="match status" value="1"/>
</dbReference>
<dbReference type="InterPro" id="IPR007024">
    <property type="entry name" value="BLUF_domain"/>
</dbReference>
<gene>
    <name evidence="1" type="ORF">CJ263_11575</name>
</gene>
<sequence>MHELTYTSMADRNIGSKDLNDILKTATEFNKKRSITGCLVYHNGQFVQTLQGEKKTIFDLFEKIKLDSRHSNVNLVWEGPAEKEVFRGWHMAYYSPEKVNTDDVIDFEKN</sequence>
<name>A0A223V5V4_9FLAO</name>
<dbReference type="EMBL" id="CP022957">
    <property type="protein sequence ID" value="ASV30804.1"/>
    <property type="molecule type" value="Genomic_DNA"/>
</dbReference>
<evidence type="ECO:0000313" key="1">
    <source>
        <dbReference type="EMBL" id="ASV30804.1"/>
    </source>
</evidence>
<dbReference type="GO" id="GO:0009882">
    <property type="term" value="F:blue light photoreceptor activity"/>
    <property type="evidence" value="ECO:0007669"/>
    <property type="project" value="InterPro"/>
</dbReference>